<dbReference type="CDD" id="cd22526">
    <property type="entry name" value="KH-I_Rrp40"/>
    <property type="match status" value="1"/>
</dbReference>
<dbReference type="GO" id="GO:0071038">
    <property type="term" value="P:TRAMP-dependent tRNA surveillance pathway"/>
    <property type="evidence" value="ECO:0007669"/>
    <property type="project" value="TreeGrafter"/>
</dbReference>
<evidence type="ECO:0000256" key="9">
    <source>
        <dbReference type="ARBA" id="ARBA00030615"/>
    </source>
</evidence>
<dbReference type="GO" id="GO:0071035">
    <property type="term" value="P:nuclear polyadenylation-dependent rRNA catabolic process"/>
    <property type="evidence" value="ECO:0007669"/>
    <property type="project" value="TreeGrafter"/>
</dbReference>
<evidence type="ECO:0000256" key="1">
    <source>
        <dbReference type="ARBA" id="ARBA00004496"/>
    </source>
</evidence>
<dbReference type="GO" id="GO:0071051">
    <property type="term" value="P:poly(A)-dependent snoRNA 3'-end processing"/>
    <property type="evidence" value="ECO:0007669"/>
    <property type="project" value="TreeGrafter"/>
</dbReference>
<evidence type="ECO:0000256" key="4">
    <source>
        <dbReference type="ARBA" id="ARBA00022490"/>
    </source>
</evidence>
<sequence>MTSIQAVAVPGEVVLKVPETGLLRLGTGLVLQDDNIVACKAGVVKNSKGHLWLEGRVKSCVSPICPVHTVSYRVDIGSPFMAQLPQLSFEGATRRNRPNIKAGDLVYARVVQASRDIDPQLSCVDAMGRASGFGALKGGTLIHVSSALARQLLSSPPAPVLQALGNSLQFEIAVGLNGRVWVAADSSKAAVLVANAITTCEYLTATQTQTLVSRLLQGM</sequence>
<comment type="caution">
    <text evidence="11">The sequence shown here is derived from an EMBL/GenBank/DDBJ whole genome shotgun (WGS) entry which is preliminary data.</text>
</comment>
<dbReference type="SUPFAM" id="SSF110324">
    <property type="entry name" value="Ribosomal L27 protein-like"/>
    <property type="match status" value="1"/>
</dbReference>
<dbReference type="Pfam" id="PF21262">
    <property type="entry name" value="RRP40_S1"/>
    <property type="match status" value="1"/>
</dbReference>
<name>A0A699YUD5_HAELA</name>
<dbReference type="Pfam" id="PF15985">
    <property type="entry name" value="KH_6"/>
    <property type="match status" value="1"/>
</dbReference>
<comment type="similarity">
    <text evidence="3">Belongs to the RRP40 family.</text>
</comment>
<evidence type="ECO:0000313" key="11">
    <source>
        <dbReference type="EMBL" id="GFH13201.1"/>
    </source>
</evidence>
<dbReference type="PANTHER" id="PTHR21321">
    <property type="entry name" value="PNAS-3 RELATED"/>
    <property type="match status" value="1"/>
</dbReference>
<organism evidence="11 12">
    <name type="scientific">Haematococcus lacustris</name>
    <name type="common">Green alga</name>
    <name type="synonym">Haematococcus pluvialis</name>
    <dbReference type="NCBI Taxonomy" id="44745"/>
    <lineage>
        <taxon>Eukaryota</taxon>
        <taxon>Viridiplantae</taxon>
        <taxon>Chlorophyta</taxon>
        <taxon>core chlorophytes</taxon>
        <taxon>Chlorophyceae</taxon>
        <taxon>CS clade</taxon>
        <taxon>Chlamydomonadales</taxon>
        <taxon>Haematococcaceae</taxon>
        <taxon>Haematococcus</taxon>
    </lineage>
</organism>
<dbReference type="Gene3D" id="2.40.50.140">
    <property type="entry name" value="Nucleic acid-binding proteins"/>
    <property type="match status" value="1"/>
</dbReference>
<reference evidence="11 12" key="1">
    <citation type="submission" date="2020-02" db="EMBL/GenBank/DDBJ databases">
        <title>Draft genome sequence of Haematococcus lacustris strain NIES-144.</title>
        <authorList>
            <person name="Morimoto D."/>
            <person name="Nakagawa S."/>
            <person name="Yoshida T."/>
            <person name="Sawayama S."/>
        </authorList>
    </citation>
    <scope>NUCLEOTIDE SEQUENCE [LARGE SCALE GENOMIC DNA]</scope>
    <source>
        <strain evidence="11 12">NIES-144</strain>
    </source>
</reference>
<keyword evidence="4" id="KW-0963">Cytoplasm</keyword>
<dbReference type="EMBL" id="BLLF01000587">
    <property type="protein sequence ID" value="GFH13201.1"/>
    <property type="molecule type" value="Genomic_DNA"/>
</dbReference>
<dbReference type="AlphaFoldDB" id="A0A699YUD5"/>
<evidence type="ECO:0000256" key="6">
    <source>
        <dbReference type="ARBA" id="ARBA00022835"/>
    </source>
</evidence>
<keyword evidence="8" id="KW-0539">Nucleus</keyword>
<evidence type="ECO:0000256" key="5">
    <source>
        <dbReference type="ARBA" id="ARBA00022552"/>
    </source>
</evidence>
<dbReference type="GO" id="GO:0003723">
    <property type="term" value="F:RNA binding"/>
    <property type="evidence" value="ECO:0007669"/>
    <property type="project" value="UniProtKB-KW"/>
</dbReference>
<dbReference type="GO" id="GO:0000177">
    <property type="term" value="C:cytoplasmic exosome (RNase complex)"/>
    <property type="evidence" value="ECO:0007669"/>
    <property type="project" value="TreeGrafter"/>
</dbReference>
<evidence type="ECO:0000259" key="10">
    <source>
        <dbReference type="Pfam" id="PF15985"/>
    </source>
</evidence>
<dbReference type="InterPro" id="IPR036612">
    <property type="entry name" value="KH_dom_type_1_sf"/>
</dbReference>
<dbReference type="FunFam" id="2.40.50.140:FF:000127">
    <property type="entry name" value="Exosome complex component RRP40"/>
    <property type="match status" value="1"/>
</dbReference>
<accession>A0A699YUD5</accession>
<dbReference type="SUPFAM" id="SSF54791">
    <property type="entry name" value="Eukaryotic type KH-domain (KH-domain type I)"/>
    <property type="match status" value="1"/>
</dbReference>
<proteinExistence type="inferred from homology"/>
<evidence type="ECO:0000313" key="12">
    <source>
        <dbReference type="Proteomes" id="UP000485058"/>
    </source>
</evidence>
<dbReference type="GO" id="GO:0071034">
    <property type="term" value="P:CUT catabolic process"/>
    <property type="evidence" value="ECO:0007669"/>
    <property type="project" value="TreeGrafter"/>
</dbReference>
<gene>
    <name evidence="11" type="ORF">HaLaN_09036</name>
</gene>
<keyword evidence="5" id="KW-0698">rRNA processing</keyword>
<evidence type="ECO:0000256" key="7">
    <source>
        <dbReference type="ARBA" id="ARBA00022884"/>
    </source>
</evidence>
<keyword evidence="12" id="KW-1185">Reference proteome</keyword>
<keyword evidence="6" id="KW-0271">Exosome</keyword>
<evidence type="ECO:0000256" key="8">
    <source>
        <dbReference type="ARBA" id="ARBA00023242"/>
    </source>
</evidence>
<dbReference type="InterPro" id="IPR026699">
    <property type="entry name" value="Exosome_RNA_bind1/RRP40/RRP4"/>
</dbReference>
<comment type="subcellular location">
    <subcellularLocation>
        <location evidence="1">Cytoplasm</location>
    </subcellularLocation>
    <subcellularLocation>
        <location evidence="2">Nucleus</location>
        <location evidence="2">Nucleolus</location>
    </subcellularLocation>
</comment>
<feature type="domain" description="K Homology" evidence="10">
    <location>
        <begin position="139"/>
        <end position="187"/>
    </location>
</feature>
<protein>
    <recommendedName>
        <fullName evidence="9">Ribosomal RNA-processing protein 40</fullName>
    </recommendedName>
</protein>
<dbReference type="InterPro" id="IPR004088">
    <property type="entry name" value="KH_dom_type_1"/>
</dbReference>
<dbReference type="InterPro" id="IPR012340">
    <property type="entry name" value="NA-bd_OB-fold"/>
</dbReference>
<dbReference type="GO" id="GO:0000467">
    <property type="term" value="P:exonucleolytic trimming to generate mature 3'-end of 5.8S rRNA from tricistronic rRNA transcript (SSU-rRNA, 5.8S rRNA, LSU-rRNA)"/>
    <property type="evidence" value="ECO:0007669"/>
    <property type="project" value="TreeGrafter"/>
</dbReference>
<dbReference type="FunFam" id="3.30.1370.10:FF:000038">
    <property type="entry name" value="exosome complex component RRP40"/>
    <property type="match status" value="1"/>
</dbReference>
<dbReference type="InterPro" id="IPR037319">
    <property type="entry name" value="Rrp40_S1"/>
</dbReference>
<keyword evidence="7" id="KW-0694">RNA-binding</keyword>
<dbReference type="InterPro" id="IPR049469">
    <property type="entry name" value="RRP40_KH-I"/>
</dbReference>
<dbReference type="CDD" id="cd05790">
    <property type="entry name" value="S1_Rrp40"/>
    <property type="match status" value="1"/>
</dbReference>
<dbReference type="Gene3D" id="3.30.1370.10">
    <property type="entry name" value="K Homology domain, type 1"/>
    <property type="match status" value="1"/>
</dbReference>
<dbReference type="PANTHER" id="PTHR21321:SF1">
    <property type="entry name" value="EXOSOME COMPLEX COMPONENT RRP40"/>
    <property type="match status" value="1"/>
</dbReference>
<dbReference type="GO" id="GO:0000176">
    <property type="term" value="C:nuclear exosome (RNase complex)"/>
    <property type="evidence" value="ECO:0007669"/>
    <property type="project" value="TreeGrafter"/>
</dbReference>
<evidence type="ECO:0000256" key="3">
    <source>
        <dbReference type="ARBA" id="ARBA00007841"/>
    </source>
</evidence>
<evidence type="ECO:0000256" key="2">
    <source>
        <dbReference type="ARBA" id="ARBA00004604"/>
    </source>
</evidence>
<dbReference type="SUPFAM" id="SSF50249">
    <property type="entry name" value="Nucleic acid-binding proteins"/>
    <property type="match status" value="1"/>
</dbReference>
<dbReference type="Proteomes" id="UP000485058">
    <property type="component" value="Unassembled WGS sequence"/>
</dbReference>
<dbReference type="GO" id="GO:0034475">
    <property type="term" value="P:U4 snRNA 3'-end processing"/>
    <property type="evidence" value="ECO:0007669"/>
    <property type="project" value="TreeGrafter"/>
</dbReference>
<dbReference type="GO" id="GO:0005730">
    <property type="term" value="C:nucleolus"/>
    <property type="evidence" value="ECO:0007669"/>
    <property type="project" value="UniProtKB-SubCell"/>
</dbReference>